<name>A0A381Q9G9_9ZZZZ</name>
<dbReference type="SMART" id="SM00849">
    <property type="entry name" value="Lactamase_B"/>
    <property type="match status" value="1"/>
</dbReference>
<dbReference type="InterPro" id="IPR001279">
    <property type="entry name" value="Metallo-B-lactamas"/>
</dbReference>
<evidence type="ECO:0000259" key="5">
    <source>
        <dbReference type="SMART" id="SM00849"/>
    </source>
</evidence>
<dbReference type="SUPFAM" id="SSF56281">
    <property type="entry name" value="Metallo-hydrolase/oxidoreductase"/>
    <property type="match status" value="1"/>
</dbReference>
<accession>A0A381Q9G9</accession>
<evidence type="ECO:0000256" key="4">
    <source>
        <dbReference type="ARBA" id="ARBA00022833"/>
    </source>
</evidence>
<sequence length="290" mass="31621">MSDDVLTWQIGDVRITSVPESSDPTSPKFMFSSIDKTGVLELREQAPWLAPFVGEKGHLLQKIHCCVIDTGDDRIAVDTCVGNDKQRGNPLWHEQQGPFLDLLGEAGYPPDSITHVVCTHLHVDHVGWNTRLVDGQWVPTFPNAEYVFVAAEFEHWSSTEDLFGDPVFEDSVAPIREAGLANLVSADHSIGSAVSFESTPGHTPGHVSILIESGDQRAIITGDMAHSPIQIAQPDLSSSFDTDPEMARSTRVEAFARWADGNTLIIGTHFGTPTAGVMRPDGDSYRFDAS</sequence>
<dbReference type="Pfam" id="PF00753">
    <property type="entry name" value="Lactamase_B"/>
    <property type="match status" value="1"/>
</dbReference>
<dbReference type="EMBL" id="UINC01001261">
    <property type="protein sequence ID" value="SUZ75956.1"/>
    <property type="molecule type" value="Genomic_DNA"/>
</dbReference>
<gene>
    <name evidence="6" type="ORF">METZ01_LOCUS28810</name>
</gene>
<dbReference type="InterPro" id="IPR051013">
    <property type="entry name" value="MBL_superfamily_lactonases"/>
</dbReference>
<dbReference type="CDD" id="cd16277">
    <property type="entry name" value="metallo-hydrolase-like_MBL-fold"/>
    <property type="match status" value="1"/>
</dbReference>
<evidence type="ECO:0000313" key="6">
    <source>
        <dbReference type="EMBL" id="SUZ75956.1"/>
    </source>
</evidence>
<feature type="domain" description="Metallo-beta-lactamase" evidence="5">
    <location>
        <begin position="62"/>
        <end position="269"/>
    </location>
</feature>
<dbReference type="Gene3D" id="3.60.15.10">
    <property type="entry name" value="Ribonuclease Z/Hydroxyacylglutathione hydrolase-like"/>
    <property type="match status" value="1"/>
</dbReference>
<evidence type="ECO:0000256" key="2">
    <source>
        <dbReference type="ARBA" id="ARBA00022723"/>
    </source>
</evidence>
<keyword evidence="4" id="KW-0862">Zinc</keyword>
<organism evidence="6">
    <name type="scientific">marine metagenome</name>
    <dbReference type="NCBI Taxonomy" id="408172"/>
    <lineage>
        <taxon>unclassified sequences</taxon>
        <taxon>metagenomes</taxon>
        <taxon>ecological metagenomes</taxon>
    </lineage>
</organism>
<keyword evidence="2" id="KW-0479">Metal-binding</keyword>
<dbReference type="AlphaFoldDB" id="A0A381Q9G9"/>
<dbReference type="InterPro" id="IPR036866">
    <property type="entry name" value="RibonucZ/Hydroxyglut_hydro"/>
</dbReference>
<protein>
    <recommendedName>
        <fullName evidence="5">Metallo-beta-lactamase domain-containing protein</fullName>
    </recommendedName>
</protein>
<evidence type="ECO:0000256" key="1">
    <source>
        <dbReference type="ARBA" id="ARBA00007749"/>
    </source>
</evidence>
<reference evidence="6" key="1">
    <citation type="submission" date="2018-05" db="EMBL/GenBank/DDBJ databases">
        <authorList>
            <person name="Lanie J.A."/>
            <person name="Ng W.-L."/>
            <person name="Kazmierczak K.M."/>
            <person name="Andrzejewski T.M."/>
            <person name="Davidsen T.M."/>
            <person name="Wayne K.J."/>
            <person name="Tettelin H."/>
            <person name="Glass J.I."/>
            <person name="Rusch D."/>
            <person name="Podicherti R."/>
            <person name="Tsui H.-C.T."/>
            <person name="Winkler M.E."/>
        </authorList>
    </citation>
    <scope>NUCLEOTIDE SEQUENCE</scope>
</reference>
<keyword evidence="3" id="KW-0378">Hydrolase</keyword>
<comment type="similarity">
    <text evidence="1">Belongs to the metallo-beta-lactamase superfamily.</text>
</comment>
<dbReference type="PANTHER" id="PTHR42978:SF6">
    <property type="entry name" value="QUORUM-QUENCHING LACTONASE YTNP-RELATED"/>
    <property type="match status" value="1"/>
</dbReference>
<dbReference type="GO" id="GO:0016787">
    <property type="term" value="F:hydrolase activity"/>
    <property type="evidence" value="ECO:0007669"/>
    <property type="project" value="UniProtKB-KW"/>
</dbReference>
<dbReference type="GO" id="GO:0046872">
    <property type="term" value="F:metal ion binding"/>
    <property type="evidence" value="ECO:0007669"/>
    <property type="project" value="UniProtKB-KW"/>
</dbReference>
<evidence type="ECO:0000256" key="3">
    <source>
        <dbReference type="ARBA" id="ARBA00022801"/>
    </source>
</evidence>
<proteinExistence type="inferred from homology"/>
<dbReference type="PANTHER" id="PTHR42978">
    <property type="entry name" value="QUORUM-QUENCHING LACTONASE YTNP-RELATED-RELATED"/>
    <property type="match status" value="1"/>
</dbReference>